<accession>A0ACD5AFT6</accession>
<evidence type="ECO:0000313" key="2">
    <source>
        <dbReference type="Proteomes" id="UP001432251"/>
    </source>
</evidence>
<sequence length="140" mass="16175">MNRQGPRRSTRPPTRRDSRRPVRVAPQPPPHPTELFTDRLLLVLTGHKPLHWFARHATGHGFEDLLWLLDHRPLPRTGPQPTIHDIGRFEPDPGVYEVFARISVGPRLHALAFRMARAEDRRWRCTAVELGGRPPRDSDE</sequence>
<dbReference type="Proteomes" id="UP001432251">
    <property type="component" value="Chromosome"/>
</dbReference>
<gene>
    <name evidence="1" type="ORF">V2W30_23985</name>
</gene>
<proteinExistence type="predicted"/>
<name>A0ACD5AFT6_9ACTN</name>
<keyword evidence="2" id="KW-1185">Reference proteome</keyword>
<reference evidence="1" key="1">
    <citation type="journal article" date="2025" name="Int. J. Syst. Evol. Microbiol.">
        <title>Streptomyces citrinus sp. nov., with yellow diffusible pigment.</title>
        <authorList>
            <person name="He Y."/>
            <person name="Yang E."/>
            <person name="Xu J."/>
            <person name="Sun Y."/>
            <person name="Sun L."/>
        </authorList>
    </citation>
    <scope>NUCLEOTIDE SEQUENCE</scope>
    <source>
        <strain evidence="1">Q6</strain>
    </source>
</reference>
<evidence type="ECO:0000313" key="1">
    <source>
        <dbReference type="EMBL" id="WWQ66083.1"/>
    </source>
</evidence>
<dbReference type="EMBL" id="CP146022">
    <property type="protein sequence ID" value="WWQ66083.1"/>
    <property type="molecule type" value="Genomic_DNA"/>
</dbReference>
<organism evidence="1 2">
    <name type="scientific">Streptomyces citrinus</name>
    <dbReference type="NCBI Taxonomy" id="3118173"/>
    <lineage>
        <taxon>Bacteria</taxon>
        <taxon>Bacillati</taxon>
        <taxon>Actinomycetota</taxon>
        <taxon>Actinomycetes</taxon>
        <taxon>Kitasatosporales</taxon>
        <taxon>Streptomycetaceae</taxon>
        <taxon>Streptomyces</taxon>
    </lineage>
</organism>
<protein>
    <submittedName>
        <fullName evidence="1">Rv3235 family protein</fullName>
    </submittedName>
</protein>